<evidence type="ECO:0000313" key="1">
    <source>
        <dbReference type="EMBL" id="GIQ90897.1"/>
    </source>
</evidence>
<dbReference type="EMBL" id="BDIP01006837">
    <property type="protein sequence ID" value="GIQ90897.1"/>
    <property type="molecule type" value="Genomic_DNA"/>
</dbReference>
<dbReference type="AlphaFoldDB" id="A0A9K3GPU0"/>
<keyword evidence="2" id="KW-1185">Reference proteome</keyword>
<accession>A0A9K3GPU0</accession>
<reference evidence="1 2" key="1">
    <citation type="journal article" date="2018" name="PLoS ONE">
        <title>The draft genome of Kipferlia bialata reveals reductive genome evolution in fornicate parasites.</title>
        <authorList>
            <person name="Tanifuji G."/>
            <person name="Takabayashi S."/>
            <person name="Kume K."/>
            <person name="Takagi M."/>
            <person name="Nakayama T."/>
            <person name="Kamikawa R."/>
            <person name="Inagaki Y."/>
            <person name="Hashimoto T."/>
        </authorList>
    </citation>
    <scope>NUCLEOTIDE SEQUENCE [LARGE SCALE GENOMIC DNA]</scope>
    <source>
        <strain evidence="1">NY0173</strain>
    </source>
</reference>
<protein>
    <submittedName>
        <fullName evidence="1">Uncharacterized protein</fullName>
    </submittedName>
</protein>
<sequence>MEIQVLPAAVSSIMAMTKLRQMRYEETFRAKEERSFQPFHDLYFACASDANEQLHAFNAISMSIL</sequence>
<organism evidence="1 2">
    <name type="scientific">Kipferlia bialata</name>
    <dbReference type="NCBI Taxonomy" id="797122"/>
    <lineage>
        <taxon>Eukaryota</taxon>
        <taxon>Metamonada</taxon>
        <taxon>Carpediemonas-like organisms</taxon>
        <taxon>Kipferlia</taxon>
    </lineage>
</organism>
<name>A0A9K3GPU0_9EUKA</name>
<feature type="non-terminal residue" evidence="1">
    <location>
        <position position="1"/>
    </location>
</feature>
<gene>
    <name evidence="1" type="ORF">KIPB_013885</name>
</gene>
<proteinExistence type="predicted"/>
<dbReference type="Proteomes" id="UP000265618">
    <property type="component" value="Unassembled WGS sequence"/>
</dbReference>
<evidence type="ECO:0000313" key="2">
    <source>
        <dbReference type="Proteomes" id="UP000265618"/>
    </source>
</evidence>
<comment type="caution">
    <text evidence="1">The sequence shown here is derived from an EMBL/GenBank/DDBJ whole genome shotgun (WGS) entry which is preliminary data.</text>
</comment>